<evidence type="ECO:0000313" key="3">
    <source>
        <dbReference type="RefSeq" id="XP_013792815.1"/>
    </source>
</evidence>
<organism evidence="2 3">
    <name type="scientific">Limulus polyphemus</name>
    <name type="common">Atlantic horseshoe crab</name>
    <dbReference type="NCBI Taxonomy" id="6850"/>
    <lineage>
        <taxon>Eukaryota</taxon>
        <taxon>Metazoa</taxon>
        <taxon>Ecdysozoa</taxon>
        <taxon>Arthropoda</taxon>
        <taxon>Chelicerata</taxon>
        <taxon>Merostomata</taxon>
        <taxon>Xiphosura</taxon>
        <taxon>Limulidae</taxon>
        <taxon>Limulus</taxon>
    </lineage>
</organism>
<feature type="region of interest" description="Disordered" evidence="1">
    <location>
        <begin position="417"/>
        <end position="436"/>
    </location>
</feature>
<evidence type="ECO:0000313" key="2">
    <source>
        <dbReference type="Proteomes" id="UP000694941"/>
    </source>
</evidence>
<feature type="compositionally biased region" description="Polar residues" evidence="1">
    <location>
        <begin position="417"/>
        <end position="430"/>
    </location>
</feature>
<protein>
    <submittedName>
        <fullName evidence="3">Uncharacterized protein DDB_G0287625-like</fullName>
    </submittedName>
</protein>
<reference evidence="3" key="1">
    <citation type="submission" date="2025-08" db="UniProtKB">
        <authorList>
            <consortium name="RefSeq"/>
        </authorList>
    </citation>
    <scope>IDENTIFICATION</scope>
    <source>
        <tissue evidence="3">Muscle</tissue>
    </source>
</reference>
<feature type="compositionally biased region" description="Polar residues" evidence="1">
    <location>
        <begin position="484"/>
        <end position="499"/>
    </location>
</feature>
<keyword evidence="2" id="KW-1185">Reference proteome</keyword>
<dbReference type="RefSeq" id="XP_013792815.1">
    <property type="nucleotide sequence ID" value="XM_013937361.1"/>
</dbReference>
<feature type="compositionally biased region" description="Polar residues" evidence="1">
    <location>
        <begin position="525"/>
        <end position="540"/>
    </location>
</feature>
<feature type="region of interest" description="Disordered" evidence="1">
    <location>
        <begin position="521"/>
        <end position="540"/>
    </location>
</feature>
<evidence type="ECO:0000256" key="1">
    <source>
        <dbReference type="SAM" id="MobiDB-lite"/>
    </source>
</evidence>
<gene>
    <name evidence="3" type="primary">LOC106476729</name>
</gene>
<sequence>KEVWHEDEARVWKYSHISPNHGRKDSNRFEADRNREAYRLGGQGDFRRERVERVYQETRVVSPDDRIKYTELPRNVTGGQQVGNYYVVRRNIKNHQWRDGDRYRADQLDDSNKPRRTEILYIRSPIHDPDVHILRYGGEADDEEIFRSVSQQENIRERQEQRDSRSYDALRQPRKIIYRDESDPTDQQLKFSRYHRTNSDVYIPNMDGDILSRPVQNSRTQAAWTGNFTIPKEKTRRQIIQDEDFHWRDKFEVEENEKPQRNSGIQNTFHVTEQPENIHQRLEPQDRITLVYGEYKQHSPDVDHSQQRIDSYQMTSNDATHWTEPSANPNMTRREIIREYRYSNNEMDQRPQNNHISTQDLEDKARISQENEKMYIENYSGQQKLEDVIQGNKQGALVNPVLTQKEIITEYRYSNNEMDQRPQNNHISTQDQEDKTRISQENEKIYIENYSGQQKLEDVIQGNKQGSLVNPVLTQKEIITEYRYSNNDMDQRPQNNQNSAKDEMDKTKIGRMDNENYSKHEADESINQTSESNVISPSDLSNQLVTSREIQKSFMINIQPQNSTSETHVVKESRVTHVDNNVNTPVEQKENNSNNFLVYREAPLIIPGQTNHQGVPQ</sequence>
<proteinExistence type="predicted"/>
<name>A0ABM1C1Z4_LIMPO</name>
<dbReference type="Proteomes" id="UP000694941">
    <property type="component" value="Unplaced"/>
</dbReference>
<dbReference type="GeneID" id="106476729"/>
<accession>A0ABM1C1Z4</accession>
<feature type="compositionally biased region" description="Basic and acidic residues" evidence="1">
    <location>
        <begin position="500"/>
        <end position="510"/>
    </location>
</feature>
<feature type="non-terminal residue" evidence="3">
    <location>
        <position position="1"/>
    </location>
</feature>
<feature type="region of interest" description="Disordered" evidence="1">
    <location>
        <begin position="484"/>
        <end position="510"/>
    </location>
</feature>